<evidence type="ECO:0000313" key="2">
    <source>
        <dbReference type="EMBL" id="QHB52207.1"/>
    </source>
</evidence>
<feature type="transmembrane region" description="Helical" evidence="1">
    <location>
        <begin position="234"/>
        <end position="252"/>
    </location>
</feature>
<protein>
    <submittedName>
        <fullName evidence="2">YfhO family protein</fullName>
    </submittedName>
</protein>
<keyword evidence="1" id="KW-0812">Transmembrane</keyword>
<dbReference type="AlphaFoldDB" id="A0A6P1E4N7"/>
<accession>A0A6P1E4N7</accession>
<organism evidence="2 3">
    <name type="scientific">Lentilactobacillus hilgardii</name>
    <name type="common">Lactobacillus hilgardii</name>
    <dbReference type="NCBI Taxonomy" id="1588"/>
    <lineage>
        <taxon>Bacteria</taxon>
        <taxon>Bacillati</taxon>
        <taxon>Bacillota</taxon>
        <taxon>Bacilli</taxon>
        <taxon>Lactobacillales</taxon>
        <taxon>Lactobacillaceae</taxon>
        <taxon>Lentilactobacillus</taxon>
    </lineage>
</organism>
<feature type="transmembrane region" description="Helical" evidence="1">
    <location>
        <begin position="383"/>
        <end position="400"/>
    </location>
</feature>
<evidence type="ECO:0000313" key="3">
    <source>
        <dbReference type="Proteomes" id="UP000465035"/>
    </source>
</evidence>
<feature type="transmembrane region" description="Helical" evidence="1">
    <location>
        <begin position="350"/>
        <end position="371"/>
    </location>
</feature>
<feature type="transmembrane region" description="Helical" evidence="1">
    <location>
        <begin position="317"/>
        <end position="338"/>
    </location>
</feature>
<dbReference type="PANTHER" id="PTHR38454:SF1">
    <property type="entry name" value="INTEGRAL MEMBRANE PROTEIN"/>
    <property type="match status" value="1"/>
</dbReference>
<feature type="transmembrane region" description="Helical" evidence="1">
    <location>
        <begin position="412"/>
        <end position="430"/>
    </location>
</feature>
<feature type="transmembrane region" description="Helical" evidence="1">
    <location>
        <begin position="844"/>
        <end position="869"/>
    </location>
</feature>
<sequence>MKSKRYPLILCFLIPIIVTVGYFIFRHFAPFGNSSILTVDMGQQYIDFFAHYRDTLLHNPSGILYSFAKGLGGDMFGTWSYYLMSPVNLLILLFPISMLPSVLALMTILKYGLAGLSFGYFLQKKYQATDWPVIGFSVSYALMGWMVANQLNMLWIDAAILLPIIFLGIDNILKHQSTKLYIISFTAMLVINYYMGWMVAIFVSAYMVVFGIARALPTSYSYGKIFYRWIKASLISGILSAWILIPTFFSLLTSKTNYSKNEFRVRFEYNPLDILGKFINGSFDFKQLPNGTANIFVASIIIILFAYYYLSPTIKGRLRIASFALTVFFVLSMCFQPLDLFWHGMQLPVWYPYRFSFIFSFWMILTAFEAFKDILTNGLHWKTFIGSTLIILIGMIYIGTKIKSFEYLKPENYVWGWIYLILSIGLIVFYGLYRKNILLSIAMAILMTGEMSLNFVNSLNNISYLNNSDYTKFASITRPLVDKIKQSDKGFYRTGETFSRTKNDALTAGFNGGSIFSSTLESATSNFFGNIGQPNGDAYVFYSNGTMFTDSLLSMKYWMNERPVTIKTSQKTMPQFLSTLTSKPDLSKYDLTSQTKLTNTYKNPYALPLGFVSPENSLKTTVVPNNPITYQNQLAQQLDPKIGDLFKSASYTNVSYHNIYPVLDLDNAVLRKKNMMEQSYVTIKVPIEKNTSYYMTMGPNISNTQLSVLVNGNSLVQFRPAKKTVVANIATGGTANDTINVKFYANANDVWLQDVKLYKVNDQKIANFAKDLKKSPYKIDRWSNHKFTGTVNVKAKQQALTTTIPYSKGWHVKVDNHSVTPKKWAKMFIYVPVSKGTHHVTFTYWPQGLGIGVTISLIGVCLIVGEYYYNKKKKVI</sequence>
<dbReference type="EMBL" id="CP047121">
    <property type="protein sequence ID" value="QHB52207.1"/>
    <property type="molecule type" value="Genomic_DNA"/>
</dbReference>
<dbReference type="PANTHER" id="PTHR38454">
    <property type="entry name" value="INTEGRAL MEMBRANE PROTEIN-RELATED"/>
    <property type="match status" value="1"/>
</dbReference>
<feature type="transmembrane region" description="Helical" evidence="1">
    <location>
        <begin position="291"/>
        <end position="310"/>
    </location>
</feature>
<evidence type="ECO:0000256" key="1">
    <source>
        <dbReference type="SAM" id="Phobius"/>
    </source>
</evidence>
<feature type="transmembrane region" description="Helical" evidence="1">
    <location>
        <begin position="6"/>
        <end position="25"/>
    </location>
</feature>
<dbReference type="Pfam" id="PF09586">
    <property type="entry name" value="YfhO"/>
    <property type="match status" value="1"/>
</dbReference>
<keyword evidence="1" id="KW-0472">Membrane</keyword>
<keyword evidence="1" id="KW-1133">Transmembrane helix</keyword>
<dbReference type="GeneID" id="69058384"/>
<gene>
    <name evidence="2" type="ORF">GQR93_08410</name>
</gene>
<feature type="transmembrane region" description="Helical" evidence="1">
    <location>
        <begin position="154"/>
        <end position="173"/>
    </location>
</feature>
<dbReference type="RefSeq" id="WP_003554306.1">
    <property type="nucleotide sequence ID" value="NZ_CABKOL010000102.1"/>
</dbReference>
<dbReference type="Proteomes" id="UP000465035">
    <property type="component" value="Chromosome"/>
</dbReference>
<feature type="transmembrane region" description="Helical" evidence="1">
    <location>
        <begin position="102"/>
        <end position="122"/>
    </location>
</feature>
<proteinExistence type="predicted"/>
<reference evidence="2 3" key="1">
    <citation type="submission" date="2019-12" db="EMBL/GenBank/DDBJ databases">
        <title>Lactobacillus hilgardii FLUB.</title>
        <authorList>
            <person name="Gustaw K."/>
        </authorList>
    </citation>
    <scope>NUCLEOTIDE SEQUENCE [LARGE SCALE GENOMIC DNA]</scope>
    <source>
        <strain evidence="2 3">FLUB</strain>
    </source>
</reference>
<feature type="transmembrane region" description="Helical" evidence="1">
    <location>
        <begin position="79"/>
        <end position="96"/>
    </location>
</feature>
<name>A0A6P1E4N7_LENHI</name>
<dbReference type="InterPro" id="IPR018580">
    <property type="entry name" value="Uncharacterised_YfhO"/>
</dbReference>